<dbReference type="Pfam" id="PF04851">
    <property type="entry name" value="ResIII"/>
    <property type="match status" value="1"/>
</dbReference>
<dbReference type="GO" id="GO:0009007">
    <property type="term" value="F:site-specific DNA-methyltransferase (adenine-specific) activity"/>
    <property type="evidence" value="ECO:0007669"/>
    <property type="project" value="UniProtKB-EC"/>
</dbReference>
<proteinExistence type="predicted"/>
<dbReference type="PROSITE" id="PS51194">
    <property type="entry name" value="HELICASE_CTER"/>
    <property type="match status" value="1"/>
</dbReference>
<keyword evidence="4" id="KW-0547">Nucleotide-binding</keyword>
<protein>
    <submittedName>
        <fullName evidence="4">Helicase</fullName>
    </submittedName>
</protein>
<keyword evidence="5" id="KW-1185">Reference proteome</keyword>
<dbReference type="InterPro" id="IPR014001">
    <property type="entry name" value="Helicase_ATP-bd"/>
</dbReference>
<dbReference type="GO" id="GO:0006304">
    <property type="term" value="P:DNA modification"/>
    <property type="evidence" value="ECO:0007669"/>
    <property type="project" value="InterPro"/>
</dbReference>
<evidence type="ECO:0000256" key="2">
    <source>
        <dbReference type="SAM" id="MobiDB-lite"/>
    </source>
</evidence>
<gene>
    <name evidence="4" type="ORF">CJU94_40155</name>
</gene>
<dbReference type="GO" id="GO:0003677">
    <property type="term" value="F:DNA binding"/>
    <property type="evidence" value="ECO:0007669"/>
    <property type="project" value="InterPro"/>
</dbReference>
<keyword evidence="1" id="KW-0175">Coiled coil</keyword>
<dbReference type="SUPFAM" id="SSF52540">
    <property type="entry name" value="P-loop containing nucleoside triphosphate hydrolases"/>
    <property type="match status" value="2"/>
</dbReference>
<dbReference type="PANTHER" id="PTHR41313">
    <property type="entry name" value="ADENINE-SPECIFIC METHYLTRANSFERASE"/>
    <property type="match status" value="1"/>
</dbReference>
<reference evidence="4 5" key="1">
    <citation type="submission" date="2017-08" db="EMBL/GenBank/DDBJ databases">
        <title>Identification and genetic characteristics of simultaneous BTEX- and naphthalene-degrading Paraburkholderia sp. BN5 isolated from petroleum-contaminated soil.</title>
        <authorList>
            <person name="Lee Y."/>
            <person name="Jeon C.O."/>
        </authorList>
    </citation>
    <scope>NUCLEOTIDE SEQUENCE [LARGE SCALE GENOMIC DNA]</scope>
    <source>
        <strain evidence="4 5">BN5</strain>
        <plasmid evidence="4 5">pBN4</plasmid>
    </source>
</reference>
<geneLocation type="plasmid" evidence="4 5">
    <name>pBN4</name>
</geneLocation>
<dbReference type="Pfam" id="PF07669">
    <property type="entry name" value="Eco57I"/>
    <property type="match status" value="1"/>
</dbReference>
<dbReference type="InterPro" id="IPR011639">
    <property type="entry name" value="MethylTrfase_TaqI-like_dom"/>
</dbReference>
<dbReference type="SMART" id="SM00487">
    <property type="entry name" value="DEXDc"/>
    <property type="match status" value="1"/>
</dbReference>
<dbReference type="InterPro" id="IPR052933">
    <property type="entry name" value="DNA_Protect_Modify"/>
</dbReference>
<accession>A0A248VZS0</accession>
<evidence type="ECO:0000256" key="1">
    <source>
        <dbReference type="SAM" id="Coils"/>
    </source>
</evidence>
<dbReference type="InterPro" id="IPR027417">
    <property type="entry name" value="P-loop_NTPase"/>
</dbReference>
<name>A0A248VZS0_9BURK</name>
<keyword evidence="4" id="KW-0378">Hydrolase</keyword>
<dbReference type="SMART" id="SM00490">
    <property type="entry name" value="HELICc"/>
    <property type="match status" value="1"/>
</dbReference>
<evidence type="ECO:0000259" key="3">
    <source>
        <dbReference type="PROSITE" id="PS51194"/>
    </source>
</evidence>
<feature type="coiled-coil region" evidence="1">
    <location>
        <begin position="1058"/>
        <end position="1105"/>
    </location>
</feature>
<dbReference type="InterPro" id="IPR006935">
    <property type="entry name" value="Helicase/UvrB_N"/>
</dbReference>
<dbReference type="InterPro" id="IPR002052">
    <property type="entry name" value="DNA_methylase_N6_adenine_CS"/>
</dbReference>
<dbReference type="Pfam" id="PF00271">
    <property type="entry name" value="Helicase_C"/>
    <property type="match status" value="1"/>
</dbReference>
<sequence length="1853" mass="208206">MAKKRQPTDDLNQFSFDFEFNETADIIDSLQAQIDVDEDQGAQHAYRTNSAADDRGQNPQADDDPGRPAFALVSPAGLENPRPLGVQQPGETALAGSAGRGNSAGQTARAADDRAPGLEPVDRPEAERTDGTRDSGQQRDQHRVVTPVDYTITAADQLGEGGAKAKYRDNIAALKLLMQLREQARAATPDEQAILVRYVGWGGLPQAFDHRNQDWQDQYLELAALLPKDEYDRARRSTQDAHYTSQIVIDGIYKGLQRIGFDGGRVFEPSAGIGNFVGLMPAPMRTASHFTAIELDPLTAEIARHLYPSATHINRGLQDVVIPAGHFDACVGNPPFGTQSLYDPHHRELGGFSIHNYFLAKSIDKLREGGVMAVVVSRYFLDAANTAAREHIADRAHFLGAIRLPNTAFKRNALTEVTTDIIFFQKAAAGDTPDRRWVDVGEIRDHETGEAITLNRYFVDHPEQMAGRMAITSKMHRDTADLLPEAGVDLADAIEKRLQALPADVYRPATDVAAAVDEREEKPALTLPDTLKIGSFFTAPNGRLARRLPDILDEHDYAYVEPKNERAGARIKGMVQVREALRDLMLAEQSEHVTDFALTSKRTTLNRVYDEFVRKFGHVSSQANRLAMSEDPEYPLLHALESDYDKGISPETAKKHGVEPRRPSANKAAIFSKRVMSPRKEVTHVETAKDALVVSMNESGRIDLARMMRLTGKPEDELIRDLKGLIYLNPERDRWETADQYLTGNVKAKLRTAETAAGQNPRYIENVDALRAVQPADIEPVDISIQLGSTWVPDQVIGQFVGHLLGDVSRRITYQETLGKWLVDIEHGDRTTARVTWGTEAYPANELMESILTNRPIQVKVEAGKDANGNKIYRVDDAQTAAANQKADEIRQAFLDWVWEDKDRRETLARIYNDRFNTNIPAKYDGSHLDLPGASLDITLRPHQKDAIWRGIQDGTALFDHVVGAGKTLVCVGTIMESKRMGLMSKPMLVVPNHLLLQWKDAFYSLYPNANILVAEKSDFKKENRERLFGRIATGDWDAVIVAHSSFKKIGMPEDTLRELLEEQIEDLSDAITQIKAEQGDRITIKEMEKAKERMTERLERKADTGAKDQAVSFADLGVDSLFVDEAHEFKNLFITTTLSRVSGLGNLAGSEKAFDLFVKARYLQQRNDGRGVFFATGTPISNTIAELYTMQRYLQYDELKARGIVHFDAWASTFGQVVTGWELDATGVNYRLNSRFSKFQNVPELISLYRTFADVITKSDLDRQAAERGTRFPVPKVKGGRPQNIIVERSEAQALFMGVQTPVLDDKGEAVLRGDGMPLKNWNSGSIIHRMENLPKDPRVDNPLKITNDARKAGLDFRLINPHAADDAGSKINTAIDNIYRIWEAWKDRKGTQLVFCDLSTPKLSKKAAPIAPADGDDEGDDEAPAISMDELLASNADFSVYDDIKAKLIARGVPEHEIRFIHEATTDLQKAKLFDDMNRGHSRIMLGSTAKMGAGTNVQRRLVAEHHLDAPWRPSDLEQREGRILRQGNLFYEEDPDGFEVEILRYATKQTYDSRMWQTIEYKAAGIEQFRKGDSLQRVIEDVASEAANAAEMKAAATGNPLIFLQVQLSADLKKVEALFSNYKRNQHSLESRVGWLADADKRADRAIARWNREIEIRDAATTEQFRFETKSRVYGEKDRETLLGEVMYAMKKAVERRAVGILDRPTEMPVGRYRGFDIKVYASRDEIQFTLTGSDTYEPENLSYRAEEKFSITGFVHRLDNFVARFEDWRQEAEETREKERREHAKAVAEQGKPFPQQARLEALRQDVRDVMTELKLMQADDNYVSQWQPQSRTTDGNAGQQQDRFRMRA</sequence>
<evidence type="ECO:0000313" key="4">
    <source>
        <dbReference type="EMBL" id="ASW04355.1"/>
    </source>
</evidence>
<dbReference type="EMBL" id="CP022994">
    <property type="protein sequence ID" value="ASW04355.1"/>
    <property type="molecule type" value="Genomic_DNA"/>
</dbReference>
<dbReference type="OrthoDB" id="9151960at2"/>
<dbReference type="KEGG" id="parb:CJU94_40155"/>
<dbReference type="GO" id="GO:0016787">
    <property type="term" value="F:hydrolase activity"/>
    <property type="evidence" value="ECO:0007669"/>
    <property type="project" value="InterPro"/>
</dbReference>
<dbReference type="Gene3D" id="3.40.50.300">
    <property type="entry name" value="P-loop containing nucleotide triphosphate hydrolases"/>
    <property type="match status" value="2"/>
</dbReference>
<evidence type="ECO:0000313" key="5">
    <source>
        <dbReference type="Proteomes" id="UP000215158"/>
    </source>
</evidence>
<keyword evidence="4" id="KW-0067">ATP-binding</keyword>
<keyword evidence="4" id="KW-0347">Helicase</keyword>
<dbReference type="Proteomes" id="UP000215158">
    <property type="component" value="Plasmid pBN4"/>
</dbReference>
<feature type="compositionally biased region" description="Basic and acidic residues" evidence="2">
    <location>
        <begin position="1778"/>
        <end position="1790"/>
    </location>
</feature>
<dbReference type="InterPro" id="IPR029063">
    <property type="entry name" value="SAM-dependent_MTases_sf"/>
</dbReference>
<organism evidence="4 5">
    <name type="scientific">Paraburkholderia aromaticivorans</name>
    <dbReference type="NCBI Taxonomy" id="2026199"/>
    <lineage>
        <taxon>Bacteria</taxon>
        <taxon>Pseudomonadati</taxon>
        <taxon>Pseudomonadota</taxon>
        <taxon>Betaproteobacteria</taxon>
        <taxon>Burkholderiales</taxon>
        <taxon>Burkholderiaceae</taxon>
        <taxon>Paraburkholderia</taxon>
    </lineage>
</organism>
<dbReference type="Gene3D" id="3.40.50.150">
    <property type="entry name" value="Vaccinia Virus protein VP39"/>
    <property type="match status" value="1"/>
</dbReference>
<feature type="compositionally biased region" description="Polar residues" evidence="2">
    <location>
        <begin position="1827"/>
        <end position="1846"/>
    </location>
</feature>
<keyword evidence="4" id="KW-0614">Plasmid</keyword>
<feature type="region of interest" description="Disordered" evidence="2">
    <location>
        <begin position="36"/>
        <end position="141"/>
    </location>
</feature>
<dbReference type="PRINTS" id="PR00507">
    <property type="entry name" value="N12N6MTFRASE"/>
</dbReference>
<dbReference type="InterPro" id="IPR001650">
    <property type="entry name" value="Helicase_C-like"/>
</dbReference>
<feature type="region of interest" description="Disordered" evidence="2">
    <location>
        <begin position="1825"/>
        <end position="1853"/>
    </location>
</feature>
<feature type="compositionally biased region" description="Basic and acidic residues" evidence="2">
    <location>
        <begin position="110"/>
        <end position="141"/>
    </location>
</feature>
<dbReference type="GO" id="GO:0004386">
    <property type="term" value="F:helicase activity"/>
    <property type="evidence" value="ECO:0007669"/>
    <property type="project" value="UniProtKB-KW"/>
</dbReference>
<dbReference type="GO" id="GO:0032259">
    <property type="term" value="P:methylation"/>
    <property type="evidence" value="ECO:0007669"/>
    <property type="project" value="InterPro"/>
</dbReference>
<dbReference type="PANTHER" id="PTHR41313:SF1">
    <property type="entry name" value="DNA METHYLASE ADENINE-SPECIFIC DOMAIN-CONTAINING PROTEIN"/>
    <property type="match status" value="1"/>
</dbReference>
<feature type="region of interest" description="Disordered" evidence="2">
    <location>
        <begin position="1778"/>
        <end position="1800"/>
    </location>
</feature>
<feature type="domain" description="Helicase C-terminal" evidence="3">
    <location>
        <begin position="1422"/>
        <end position="1586"/>
    </location>
</feature>
<dbReference type="SUPFAM" id="SSF53335">
    <property type="entry name" value="S-adenosyl-L-methionine-dependent methyltransferases"/>
    <property type="match status" value="1"/>
</dbReference>
<dbReference type="GO" id="GO:0005524">
    <property type="term" value="F:ATP binding"/>
    <property type="evidence" value="ECO:0007669"/>
    <property type="project" value="InterPro"/>
</dbReference>
<dbReference type="PROSITE" id="PS00092">
    <property type="entry name" value="N6_MTASE"/>
    <property type="match status" value="1"/>
</dbReference>